<evidence type="ECO:0000313" key="2">
    <source>
        <dbReference type="EMBL" id="WMT03328.1"/>
    </source>
</evidence>
<reference evidence="2 3" key="1">
    <citation type="submission" date="2023-08" db="EMBL/GenBank/DDBJ databases">
        <title>The whole genome sequence of Lysobacter yananisis.</title>
        <authorList>
            <person name="Sun H."/>
        </authorList>
    </citation>
    <scope>NUCLEOTIDE SEQUENCE [LARGE SCALE GENOMIC DNA]</scope>
    <source>
        <strain evidence="2 3">SNNU513</strain>
    </source>
</reference>
<gene>
    <name evidence="2" type="ORF">RDV84_00285</name>
</gene>
<feature type="domain" description="HTH iclR-type" evidence="1">
    <location>
        <begin position="10"/>
        <end position="59"/>
    </location>
</feature>
<proteinExistence type="predicted"/>
<dbReference type="EMBL" id="CP133568">
    <property type="protein sequence ID" value="WMT03328.1"/>
    <property type="molecule type" value="Genomic_DNA"/>
</dbReference>
<protein>
    <submittedName>
        <fullName evidence="2">Helix-turn-helix domain-containing protein</fullName>
    </submittedName>
</protein>
<dbReference type="InterPro" id="IPR005471">
    <property type="entry name" value="Tscrpt_reg_IclR_N"/>
</dbReference>
<evidence type="ECO:0000259" key="1">
    <source>
        <dbReference type="Pfam" id="PF09339"/>
    </source>
</evidence>
<dbReference type="Pfam" id="PF09339">
    <property type="entry name" value="HTH_IclR"/>
    <property type="match status" value="1"/>
</dbReference>
<dbReference type="Gene3D" id="1.10.10.10">
    <property type="entry name" value="Winged helix-like DNA-binding domain superfamily/Winged helix DNA-binding domain"/>
    <property type="match status" value="1"/>
</dbReference>
<keyword evidence="3" id="KW-1185">Reference proteome</keyword>
<evidence type="ECO:0000313" key="3">
    <source>
        <dbReference type="Proteomes" id="UP001229313"/>
    </source>
</evidence>
<accession>A0ABY9PAB4</accession>
<dbReference type="RefSeq" id="WP_309152105.1">
    <property type="nucleotide sequence ID" value="NZ_CP133568.1"/>
</dbReference>
<dbReference type="InterPro" id="IPR036390">
    <property type="entry name" value="WH_DNA-bd_sf"/>
</dbReference>
<dbReference type="Proteomes" id="UP001229313">
    <property type="component" value="Chromosome"/>
</dbReference>
<name>A0ABY9PAB4_9GAMM</name>
<dbReference type="SUPFAM" id="SSF46785">
    <property type="entry name" value="Winged helix' DNA-binding domain"/>
    <property type="match status" value="1"/>
</dbReference>
<organism evidence="2 3">
    <name type="scientific">Lysobacter yananisis</name>
    <dbReference type="NCBI Taxonomy" id="1003114"/>
    <lineage>
        <taxon>Bacteria</taxon>
        <taxon>Pseudomonadati</taxon>
        <taxon>Pseudomonadota</taxon>
        <taxon>Gammaproteobacteria</taxon>
        <taxon>Lysobacterales</taxon>
        <taxon>Lysobacteraceae</taxon>
        <taxon>Lysobacter</taxon>
    </lineage>
</organism>
<dbReference type="InterPro" id="IPR036388">
    <property type="entry name" value="WH-like_DNA-bd_sf"/>
</dbReference>
<sequence>MSAAPAQAPVRRAFRIVFALRGHSFEGLRLKQIADAVQAPSPTVLRDLEVLLDEGLVERIHGREEQWRLSPRLVQVAVAHQTEMHQVQQRLDEFNNRYTRNPN</sequence>